<reference evidence="3 4" key="1">
    <citation type="submission" date="2017-07" db="EMBL/GenBank/DDBJ databases">
        <title>Annotated genome sequence of Bacterioplanes sanyensis isolated from Red Sea.</title>
        <authorList>
            <person name="Rehman Z.U."/>
        </authorList>
    </citation>
    <scope>NUCLEOTIDE SEQUENCE [LARGE SCALE GENOMIC DNA]</scope>
    <source>
        <strain evidence="3 4">NV9</strain>
    </source>
</reference>
<evidence type="ECO:0000313" key="3">
    <source>
        <dbReference type="EMBL" id="ASP38191.1"/>
    </source>
</evidence>
<evidence type="ECO:0000313" key="4">
    <source>
        <dbReference type="Proteomes" id="UP000202440"/>
    </source>
</evidence>
<evidence type="ECO:0000259" key="2">
    <source>
        <dbReference type="Pfam" id="PF01882"/>
    </source>
</evidence>
<dbReference type="Proteomes" id="UP000202440">
    <property type="component" value="Chromosome"/>
</dbReference>
<gene>
    <name evidence="3" type="ORF">CHH28_05600</name>
</gene>
<sequence length="402" mass="44861">MSQGSLEAQLRPLTTWLARYMNAHRFLWLMSLACFLMAWNRGIALLYGSLALMLALIAVSWLLPWWAMRGVRIQRRQWGEASAGGELVLQYQCQPRQPLLFVTVTESLLGQPQQHFLPRLEAGTIQLSYPSPPRGVYQLPAPQLSCGWPFGFVQRPTTLASPMCEVRVQPKVHSIRQLPQPCADNPLMVGADSQMSRGAHSEFAGVRPHRDGDSMKHVHWGASARQQQLVVREFHSFDQPSWLIVIDGNAEHCLGQGSDTTFEYALQIGASMLEFARRQQLSATLVVAGDRTTTLSVEPGSANINDALWALAGVQADGQQDYSDAIRQAVAQRQEPPIVVTIRTDRQTLDMPSCGGHLDLVYAADSFDLPMANYAQGWRQLSSDHWLLHLHQLSKLHQVLSV</sequence>
<feature type="transmembrane region" description="Helical" evidence="1">
    <location>
        <begin position="20"/>
        <end position="39"/>
    </location>
</feature>
<proteinExistence type="predicted"/>
<dbReference type="AlphaFoldDB" id="A0A222FIE6"/>
<feature type="transmembrane region" description="Helical" evidence="1">
    <location>
        <begin position="45"/>
        <end position="67"/>
    </location>
</feature>
<dbReference type="EMBL" id="CP022530">
    <property type="protein sequence ID" value="ASP38191.1"/>
    <property type="molecule type" value="Genomic_DNA"/>
</dbReference>
<protein>
    <recommendedName>
        <fullName evidence="2">DUF58 domain-containing protein</fullName>
    </recommendedName>
</protein>
<dbReference type="PANTHER" id="PTHR34351:SF1">
    <property type="entry name" value="SLR1927 PROTEIN"/>
    <property type="match status" value="1"/>
</dbReference>
<dbReference type="InterPro" id="IPR002881">
    <property type="entry name" value="DUF58"/>
</dbReference>
<keyword evidence="1" id="KW-0812">Transmembrane</keyword>
<keyword evidence="1" id="KW-1133">Transmembrane helix</keyword>
<feature type="domain" description="DUF58" evidence="2">
    <location>
        <begin position="206"/>
        <end position="326"/>
    </location>
</feature>
<dbReference type="RefSeq" id="WP_094059390.1">
    <property type="nucleotide sequence ID" value="NZ_CP022530.1"/>
</dbReference>
<keyword evidence="4" id="KW-1185">Reference proteome</keyword>
<accession>A0A222FIE6</accession>
<name>A0A222FIE6_9GAMM</name>
<dbReference type="OrthoDB" id="9812729at2"/>
<dbReference type="PANTHER" id="PTHR34351">
    <property type="entry name" value="SLR1927 PROTEIN-RELATED"/>
    <property type="match status" value="1"/>
</dbReference>
<evidence type="ECO:0000256" key="1">
    <source>
        <dbReference type="SAM" id="Phobius"/>
    </source>
</evidence>
<dbReference type="KEGG" id="bsan:CHH28_05600"/>
<dbReference type="Pfam" id="PF01882">
    <property type="entry name" value="DUF58"/>
    <property type="match status" value="1"/>
</dbReference>
<organism evidence="3 4">
    <name type="scientific">Bacterioplanes sanyensis</name>
    <dbReference type="NCBI Taxonomy" id="1249553"/>
    <lineage>
        <taxon>Bacteria</taxon>
        <taxon>Pseudomonadati</taxon>
        <taxon>Pseudomonadota</taxon>
        <taxon>Gammaproteobacteria</taxon>
        <taxon>Oceanospirillales</taxon>
        <taxon>Oceanospirillaceae</taxon>
        <taxon>Bacterioplanes</taxon>
    </lineage>
</organism>
<keyword evidence="1" id="KW-0472">Membrane</keyword>